<keyword evidence="4" id="KW-1185">Reference proteome</keyword>
<evidence type="ECO:0000256" key="2">
    <source>
        <dbReference type="SAM" id="Phobius"/>
    </source>
</evidence>
<dbReference type="EMBL" id="JADOTX010000001">
    <property type="protein sequence ID" value="MBG6064303.1"/>
    <property type="molecule type" value="Genomic_DNA"/>
</dbReference>
<proteinExistence type="predicted"/>
<dbReference type="RefSeq" id="WP_196925534.1">
    <property type="nucleotide sequence ID" value="NZ_JADOTX010000001.1"/>
</dbReference>
<sequence>MAVRPDGAAGSRAARVLASMPWIVVLLGVCALVVLLVIALLSFRTRERDAAPQAAPPAFLPTVPAAASATGGPTPAAVERRSVSPRPSRSSRTPSPRVTVTGSPVSPAPGRTSALMAPPVPVDDTVSAGYQVGTNGWDGDAAVLSIANKSSRSVDWQVELTLDDDTWALRVVDDSGVSVRGRGHGEFVLRGTRSLGPGDSRTLRLRVGWGESAQRPLKCTINGVDCRIG</sequence>
<dbReference type="Gene3D" id="2.60.40.290">
    <property type="match status" value="1"/>
</dbReference>
<keyword evidence="2" id="KW-1133">Transmembrane helix</keyword>
<accession>A0ABS0JB58</accession>
<dbReference type="Proteomes" id="UP000614915">
    <property type="component" value="Unassembled WGS sequence"/>
</dbReference>
<organism evidence="3 4">
    <name type="scientific">Micromonospora ureilytica</name>
    <dbReference type="NCBI Taxonomy" id="709868"/>
    <lineage>
        <taxon>Bacteria</taxon>
        <taxon>Bacillati</taxon>
        <taxon>Actinomycetota</taxon>
        <taxon>Actinomycetes</taxon>
        <taxon>Micromonosporales</taxon>
        <taxon>Micromonosporaceae</taxon>
        <taxon>Micromonospora</taxon>
    </lineage>
</organism>
<reference evidence="3 4" key="1">
    <citation type="submission" date="2020-11" db="EMBL/GenBank/DDBJ databases">
        <title>Sequencing the genomes of 1000 actinobacteria strains.</title>
        <authorList>
            <person name="Klenk H.-P."/>
        </authorList>
    </citation>
    <scope>NUCLEOTIDE SEQUENCE [LARGE SCALE GENOMIC DNA]</scope>
    <source>
        <strain evidence="3 4">DSM 101692</strain>
    </source>
</reference>
<comment type="caution">
    <text evidence="3">The sequence shown here is derived from an EMBL/GenBank/DDBJ whole genome shotgun (WGS) entry which is preliminary data.</text>
</comment>
<evidence type="ECO:0000256" key="1">
    <source>
        <dbReference type="SAM" id="MobiDB-lite"/>
    </source>
</evidence>
<evidence type="ECO:0000313" key="3">
    <source>
        <dbReference type="EMBL" id="MBG6064303.1"/>
    </source>
</evidence>
<name>A0ABS0JB58_9ACTN</name>
<feature type="region of interest" description="Disordered" evidence="1">
    <location>
        <begin position="65"/>
        <end position="119"/>
    </location>
</feature>
<keyword evidence="2" id="KW-0472">Membrane</keyword>
<feature type="compositionally biased region" description="Low complexity" evidence="1">
    <location>
        <begin position="65"/>
        <end position="77"/>
    </location>
</feature>
<gene>
    <name evidence="3" type="ORF">IW248_000590</name>
</gene>
<protein>
    <recommendedName>
        <fullName evidence="5">CBM2 domain-containing protein</fullName>
    </recommendedName>
</protein>
<dbReference type="SUPFAM" id="SSF49384">
    <property type="entry name" value="Carbohydrate-binding domain"/>
    <property type="match status" value="1"/>
</dbReference>
<dbReference type="InterPro" id="IPR008965">
    <property type="entry name" value="CBM2/CBM3_carb-bd_dom_sf"/>
</dbReference>
<keyword evidence="2" id="KW-0812">Transmembrane</keyword>
<feature type="compositionally biased region" description="Low complexity" evidence="1">
    <location>
        <begin position="84"/>
        <end position="101"/>
    </location>
</feature>
<feature type="transmembrane region" description="Helical" evidence="2">
    <location>
        <begin position="20"/>
        <end position="43"/>
    </location>
</feature>
<evidence type="ECO:0000313" key="4">
    <source>
        <dbReference type="Proteomes" id="UP000614915"/>
    </source>
</evidence>
<dbReference type="InterPro" id="IPR012291">
    <property type="entry name" value="CBM2_carb-bd_dom_sf"/>
</dbReference>
<evidence type="ECO:0008006" key="5">
    <source>
        <dbReference type="Google" id="ProtNLM"/>
    </source>
</evidence>